<gene>
    <name evidence="2" type="ORF">KY5_7219</name>
</gene>
<evidence type="ECO:0000313" key="3">
    <source>
        <dbReference type="Proteomes" id="UP000221011"/>
    </source>
</evidence>
<dbReference type="InterPro" id="IPR008254">
    <property type="entry name" value="Flavodoxin/NO_synth"/>
</dbReference>
<dbReference type="GO" id="GO:0006783">
    <property type="term" value="P:heme biosynthetic process"/>
    <property type="evidence" value="ECO:0007669"/>
    <property type="project" value="TreeGrafter"/>
</dbReference>
<reference evidence="2 3" key="1">
    <citation type="submission" date="2017-08" db="EMBL/GenBank/DDBJ databases">
        <title>Complete Genome Sequence of Streptomyces formicae KY5, the formicamycin producer.</title>
        <authorList>
            <person name="Holmes N.A."/>
            <person name="Devine R."/>
            <person name="Qin Z."/>
            <person name="Seipke R.F."/>
            <person name="Wilkinson B."/>
            <person name="Hutchings M.I."/>
        </authorList>
    </citation>
    <scope>NUCLEOTIDE SEQUENCE [LARGE SCALE GENOMIC DNA]</scope>
    <source>
        <strain evidence="2 3">KY5</strain>
    </source>
</reference>
<dbReference type="Pfam" id="PF12724">
    <property type="entry name" value="Flavodoxin_5"/>
    <property type="match status" value="1"/>
</dbReference>
<protein>
    <submittedName>
        <fullName evidence="2">Flavodoxin</fullName>
    </submittedName>
</protein>
<organism evidence="2 3">
    <name type="scientific">Streptomyces formicae</name>
    <dbReference type="NCBI Taxonomy" id="1616117"/>
    <lineage>
        <taxon>Bacteria</taxon>
        <taxon>Bacillati</taxon>
        <taxon>Actinomycetota</taxon>
        <taxon>Actinomycetes</taxon>
        <taxon>Kitasatosporales</taxon>
        <taxon>Streptomycetaceae</taxon>
        <taxon>Streptomyces</taxon>
    </lineage>
</organism>
<dbReference type="AlphaFoldDB" id="A0A291QL31"/>
<dbReference type="PANTHER" id="PTHR38030">
    <property type="entry name" value="PROTOPORPHYRINOGEN IX DEHYDROGENASE [MENAQUINONE]"/>
    <property type="match status" value="1"/>
</dbReference>
<dbReference type="GO" id="GO:0070819">
    <property type="term" value="F:menaquinone-dependent protoporphyrinogen oxidase activity"/>
    <property type="evidence" value="ECO:0007669"/>
    <property type="project" value="TreeGrafter"/>
</dbReference>
<dbReference type="Gene3D" id="3.40.50.360">
    <property type="match status" value="1"/>
</dbReference>
<evidence type="ECO:0000259" key="1">
    <source>
        <dbReference type="PROSITE" id="PS50902"/>
    </source>
</evidence>
<feature type="domain" description="Flavodoxin-like" evidence="1">
    <location>
        <begin position="5"/>
        <end position="172"/>
    </location>
</feature>
<accession>A0A291QL31</accession>
<dbReference type="SUPFAM" id="SSF52218">
    <property type="entry name" value="Flavoproteins"/>
    <property type="match status" value="1"/>
</dbReference>
<dbReference type="GO" id="GO:0010181">
    <property type="term" value="F:FMN binding"/>
    <property type="evidence" value="ECO:0007669"/>
    <property type="project" value="InterPro"/>
</dbReference>
<dbReference type="Proteomes" id="UP000221011">
    <property type="component" value="Chromosome"/>
</dbReference>
<dbReference type="InterPro" id="IPR026816">
    <property type="entry name" value="Flavodoxin_dom"/>
</dbReference>
<keyword evidence="3" id="KW-1185">Reference proteome</keyword>
<dbReference type="EMBL" id="CP022685">
    <property type="protein sequence ID" value="ATL32237.1"/>
    <property type="molecule type" value="Genomic_DNA"/>
</dbReference>
<dbReference type="PANTHER" id="PTHR38030:SF2">
    <property type="entry name" value="PROTOPORPHYRINOGEN IX DEHYDROGENASE [QUINONE]"/>
    <property type="match status" value="1"/>
</dbReference>
<proteinExistence type="predicted"/>
<evidence type="ECO:0000313" key="2">
    <source>
        <dbReference type="EMBL" id="ATL32237.1"/>
    </source>
</evidence>
<dbReference type="InterPro" id="IPR029039">
    <property type="entry name" value="Flavoprotein-like_sf"/>
</dbReference>
<dbReference type="PROSITE" id="PS50902">
    <property type="entry name" value="FLAVODOXIN_LIKE"/>
    <property type="match status" value="1"/>
</dbReference>
<dbReference type="RefSeq" id="WP_098246221.1">
    <property type="nucleotide sequence ID" value="NZ_CP022685.1"/>
</dbReference>
<sequence length="172" mass="19202">MTIKVLVAYATKNWSTAEIARTITEVLHKEGLAPDMRLVSEVGDLQAYDAVVLGSPLYENRWHKNARRFLNRNAQALAARPVWLFSSGPLDASASERDIPPVPFVRRALIRVNAREHVTFGGCLEEGAKGRIARMIIKSGKGGDYRDFARIADWTRHIGATLRDEFAVREGT</sequence>
<dbReference type="InterPro" id="IPR052200">
    <property type="entry name" value="Protoporphyrinogen_IX_DH"/>
</dbReference>
<dbReference type="KEGG" id="sfk:KY5_7219"/>
<name>A0A291QL31_9ACTN</name>